<organism evidence="3 4">
    <name type="scientific">Parapedobacter luteus</name>
    <dbReference type="NCBI Taxonomy" id="623280"/>
    <lineage>
        <taxon>Bacteria</taxon>
        <taxon>Pseudomonadati</taxon>
        <taxon>Bacteroidota</taxon>
        <taxon>Sphingobacteriia</taxon>
        <taxon>Sphingobacteriales</taxon>
        <taxon>Sphingobacteriaceae</taxon>
        <taxon>Parapedobacter</taxon>
    </lineage>
</organism>
<dbReference type="OrthoDB" id="982527at2"/>
<dbReference type="InterPro" id="IPR014044">
    <property type="entry name" value="CAP_dom"/>
</dbReference>
<feature type="domain" description="SCP" evidence="2">
    <location>
        <begin position="60"/>
        <end position="179"/>
    </location>
</feature>
<feature type="region of interest" description="Disordered" evidence="1">
    <location>
        <begin position="25"/>
        <end position="46"/>
    </location>
</feature>
<keyword evidence="4" id="KW-1185">Reference proteome</keyword>
<dbReference type="STRING" id="623280.SAMN05660226_00550"/>
<reference evidence="3 4" key="1">
    <citation type="submission" date="2017-02" db="EMBL/GenBank/DDBJ databases">
        <authorList>
            <person name="Peterson S.W."/>
        </authorList>
    </citation>
    <scope>NUCLEOTIDE SEQUENCE [LARGE SCALE GENOMIC DNA]</scope>
    <source>
        <strain evidence="3 4">DSM 22899</strain>
    </source>
</reference>
<dbReference type="PANTHER" id="PTHR31157">
    <property type="entry name" value="SCP DOMAIN-CONTAINING PROTEIN"/>
    <property type="match status" value="1"/>
</dbReference>
<evidence type="ECO:0000256" key="1">
    <source>
        <dbReference type="SAM" id="MobiDB-lite"/>
    </source>
</evidence>
<evidence type="ECO:0000259" key="2">
    <source>
        <dbReference type="Pfam" id="PF00188"/>
    </source>
</evidence>
<proteinExistence type="predicted"/>
<accession>A0A1T5A3S8</accession>
<sequence length="190" mass="20779">MLKYSTQVVLCLFIVLSACEPNVNESLEPVPTTPTDIPSGNGSNPPDASIETDSTIILALAKINALRQKGCDCGNQSMLATSSVTWNTKLYAAALAHAKDMHLNSYFSHTSPSGENIYHRLIKAGYISTTSAVLTYGENIAFGKFDLETAIQKWLESPSHCANIMRDSYKEMAIAHDGNYWVQVFGAQRE</sequence>
<dbReference type="EMBL" id="FUYS01000001">
    <property type="protein sequence ID" value="SKB29624.1"/>
    <property type="molecule type" value="Genomic_DNA"/>
</dbReference>
<evidence type="ECO:0000313" key="3">
    <source>
        <dbReference type="EMBL" id="SKB29624.1"/>
    </source>
</evidence>
<dbReference type="Gene3D" id="3.40.33.10">
    <property type="entry name" value="CAP"/>
    <property type="match status" value="1"/>
</dbReference>
<dbReference type="PANTHER" id="PTHR31157:SF1">
    <property type="entry name" value="SCP DOMAIN-CONTAINING PROTEIN"/>
    <property type="match status" value="1"/>
</dbReference>
<dbReference type="RefSeq" id="WP_079715268.1">
    <property type="nucleotide sequence ID" value="NZ_FUYS01000001.1"/>
</dbReference>
<evidence type="ECO:0000313" key="4">
    <source>
        <dbReference type="Proteomes" id="UP000190541"/>
    </source>
</evidence>
<dbReference type="PROSITE" id="PS51257">
    <property type="entry name" value="PROKAR_LIPOPROTEIN"/>
    <property type="match status" value="1"/>
</dbReference>
<dbReference type="SUPFAM" id="SSF55797">
    <property type="entry name" value="PR-1-like"/>
    <property type="match status" value="1"/>
</dbReference>
<protein>
    <submittedName>
        <fullName evidence="3">Uncharacterized conserved protein YkwD, contains CAP (CSP/antigen 5/PR1) domain</fullName>
    </submittedName>
</protein>
<dbReference type="AlphaFoldDB" id="A0A1T5A3S8"/>
<gene>
    <name evidence="3" type="ORF">SAMN05660226_00550</name>
</gene>
<dbReference type="Pfam" id="PF00188">
    <property type="entry name" value="CAP"/>
    <property type="match status" value="1"/>
</dbReference>
<feature type="compositionally biased region" description="Polar residues" evidence="1">
    <location>
        <begin position="33"/>
        <end position="46"/>
    </location>
</feature>
<dbReference type="InterPro" id="IPR035940">
    <property type="entry name" value="CAP_sf"/>
</dbReference>
<dbReference type="Proteomes" id="UP000190541">
    <property type="component" value="Unassembled WGS sequence"/>
</dbReference>
<name>A0A1T5A3S8_9SPHI</name>
<dbReference type="CDD" id="cd05379">
    <property type="entry name" value="CAP_bacterial"/>
    <property type="match status" value="1"/>
</dbReference>